<dbReference type="InterPro" id="IPR041205">
    <property type="entry name" value="ScsC_N"/>
</dbReference>
<dbReference type="EMBL" id="QDDR01000015">
    <property type="protein sequence ID" value="PVE45370.1"/>
    <property type="molecule type" value="Genomic_DNA"/>
</dbReference>
<comment type="caution">
    <text evidence="7">The sequence shown here is derived from an EMBL/GenBank/DDBJ whole genome shotgun (WGS) entry which is preliminary data.</text>
</comment>
<keyword evidence="4" id="KW-0676">Redox-active center</keyword>
<evidence type="ECO:0000259" key="5">
    <source>
        <dbReference type="Pfam" id="PF01323"/>
    </source>
</evidence>
<feature type="domain" description="Copper resistance protein ScsC N-terminal" evidence="6">
    <location>
        <begin position="42"/>
        <end position="75"/>
    </location>
</feature>
<gene>
    <name evidence="7" type="ORF">DDE23_21500</name>
</gene>
<evidence type="ECO:0000256" key="3">
    <source>
        <dbReference type="ARBA" id="ARBA00023157"/>
    </source>
</evidence>
<feature type="domain" description="DSBA-like thioredoxin" evidence="5">
    <location>
        <begin position="108"/>
        <end position="255"/>
    </location>
</feature>
<evidence type="ECO:0000259" key="6">
    <source>
        <dbReference type="Pfam" id="PF18312"/>
    </source>
</evidence>
<dbReference type="CDD" id="cd03023">
    <property type="entry name" value="DsbA_Com1_like"/>
    <property type="match status" value="1"/>
</dbReference>
<keyword evidence="8" id="KW-1185">Reference proteome</keyword>
<organism evidence="7 8">
    <name type="scientific">Pararhodobacter aggregans</name>
    <dbReference type="NCBI Taxonomy" id="404875"/>
    <lineage>
        <taxon>Bacteria</taxon>
        <taxon>Pseudomonadati</taxon>
        <taxon>Pseudomonadota</taxon>
        <taxon>Alphaproteobacteria</taxon>
        <taxon>Rhodobacterales</taxon>
        <taxon>Paracoccaceae</taxon>
        <taxon>Pararhodobacter</taxon>
    </lineage>
</organism>
<keyword evidence="1" id="KW-0732">Signal</keyword>
<keyword evidence="2" id="KW-0560">Oxidoreductase</keyword>
<keyword evidence="3" id="KW-1015">Disulfide bond</keyword>
<name>A0A2T7UL07_9RHOB</name>
<proteinExistence type="predicted"/>
<evidence type="ECO:0000256" key="4">
    <source>
        <dbReference type="ARBA" id="ARBA00023284"/>
    </source>
</evidence>
<dbReference type="AlphaFoldDB" id="A0A2T7UL07"/>
<protein>
    <submittedName>
        <fullName evidence="7">Disulfide bond formation protein DsbA</fullName>
    </submittedName>
</protein>
<dbReference type="SUPFAM" id="SSF52833">
    <property type="entry name" value="Thioredoxin-like"/>
    <property type="match status" value="1"/>
</dbReference>
<dbReference type="Proteomes" id="UP000244810">
    <property type="component" value="Unassembled WGS sequence"/>
</dbReference>
<dbReference type="PANTHER" id="PTHR13887">
    <property type="entry name" value="GLUTATHIONE S-TRANSFERASE KAPPA"/>
    <property type="match status" value="1"/>
</dbReference>
<dbReference type="Pfam" id="PF18312">
    <property type="entry name" value="ScsC_N"/>
    <property type="match status" value="1"/>
</dbReference>
<dbReference type="Pfam" id="PF01323">
    <property type="entry name" value="DSBA"/>
    <property type="match status" value="1"/>
</dbReference>
<dbReference type="InterPro" id="IPR001853">
    <property type="entry name" value="DSBA-like_thioredoxin_dom"/>
</dbReference>
<evidence type="ECO:0000256" key="1">
    <source>
        <dbReference type="ARBA" id="ARBA00022729"/>
    </source>
</evidence>
<dbReference type="InterPro" id="IPR036249">
    <property type="entry name" value="Thioredoxin-like_sf"/>
</dbReference>
<dbReference type="GO" id="GO:0016491">
    <property type="term" value="F:oxidoreductase activity"/>
    <property type="evidence" value="ECO:0007669"/>
    <property type="project" value="UniProtKB-KW"/>
</dbReference>
<evidence type="ECO:0000256" key="2">
    <source>
        <dbReference type="ARBA" id="ARBA00023002"/>
    </source>
</evidence>
<reference evidence="7 8" key="1">
    <citation type="journal article" date="2011" name="Syst. Appl. Microbiol.">
        <title>Defluviimonas denitrificans gen. nov., sp. nov., and Pararhodobacter aggregans gen. nov., sp. nov., non-phototrophic Rhodobacteraceae from the biofilter of a marine aquaculture.</title>
        <authorList>
            <person name="Foesel B.U."/>
            <person name="Drake H.L."/>
            <person name="Schramm A."/>
        </authorList>
    </citation>
    <scope>NUCLEOTIDE SEQUENCE [LARGE SCALE GENOMIC DNA]</scope>
    <source>
        <strain evidence="7 8">D1-19</strain>
    </source>
</reference>
<dbReference type="RefSeq" id="WP_107750170.1">
    <property type="nucleotide sequence ID" value="NZ_QBKF01000001.1"/>
</dbReference>
<evidence type="ECO:0000313" key="8">
    <source>
        <dbReference type="Proteomes" id="UP000244810"/>
    </source>
</evidence>
<dbReference type="Gene3D" id="3.40.30.10">
    <property type="entry name" value="Glutaredoxin"/>
    <property type="match status" value="1"/>
</dbReference>
<accession>A0A2T7UL07</accession>
<evidence type="ECO:0000313" key="7">
    <source>
        <dbReference type="EMBL" id="PVE45370.1"/>
    </source>
</evidence>
<dbReference type="PANTHER" id="PTHR13887:SF14">
    <property type="entry name" value="DISULFIDE BOND FORMATION PROTEIN D"/>
    <property type="match status" value="1"/>
</dbReference>
<dbReference type="OrthoDB" id="9780147at2"/>
<sequence>MVRQSLFAALIAATALGGGILAGPVLAQSSSPATASAMGEAEREAFRGEVRAYLMEHPEVIFEAVAEYERQQQAAQADMDLALVQINAEDIFRDGHSWVAGNPEGDITLVEFMDYRCGYCRRAQPAVMDLIGSDGNIRLVVKEFPILGPQSEVMSRFAVAVQQVGGDEPYGRVHDALMAWEGDITPEDLRGIAGDLGLDADQVMAEMSGDAVTAVLRANHELAQRLQISGTPTFVMGEGDDGELLRGYMPLEQMQAVVTRLRS</sequence>